<dbReference type="Proteomes" id="UP000659904">
    <property type="component" value="Unassembled WGS sequence"/>
</dbReference>
<dbReference type="InterPro" id="IPR053801">
    <property type="entry name" value="DUF6959"/>
</dbReference>
<dbReference type="RefSeq" id="WP_120315488.1">
    <property type="nucleotide sequence ID" value="NZ_BONH01000034.1"/>
</dbReference>
<dbReference type="EMBL" id="BONH01000034">
    <property type="protein sequence ID" value="GIG01008.1"/>
    <property type="molecule type" value="Genomic_DNA"/>
</dbReference>
<evidence type="ECO:0000313" key="1">
    <source>
        <dbReference type="EMBL" id="GIG01008.1"/>
    </source>
</evidence>
<organism evidence="1 2">
    <name type="scientific">Catellatospora citrea</name>
    <dbReference type="NCBI Taxonomy" id="53366"/>
    <lineage>
        <taxon>Bacteria</taxon>
        <taxon>Bacillati</taxon>
        <taxon>Actinomycetota</taxon>
        <taxon>Actinomycetes</taxon>
        <taxon>Micromonosporales</taxon>
        <taxon>Micromonosporaceae</taxon>
        <taxon>Catellatospora</taxon>
    </lineage>
</organism>
<dbReference type="AlphaFoldDB" id="A0A8J3P2B9"/>
<sequence length="96" mass="10681">MKPFEEPVRPTETTLLDRAGNIAVVHLPGRAFPGVHIQGDTLSVLRTQLADAARVLREAPGEADALDELDYAVAELNDLLAYYERVLARHGMRRPY</sequence>
<gene>
    <name evidence="1" type="ORF">Cci01nite_61010</name>
</gene>
<reference evidence="1 2" key="1">
    <citation type="submission" date="2021-01" db="EMBL/GenBank/DDBJ databases">
        <title>Whole genome shotgun sequence of Catellatospora citrea NBRC 14495.</title>
        <authorList>
            <person name="Komaki H."/>
            <person name="Tamura T."/>
        </authorList>
    </citation>
    <scope>NUCLEOTIDE SEQUENCE [LARGE SCALE GENOMIC DNA]</scope>
    <source>
        <strain evidence="1 2">NBRC 14495</strain>
    </source>
</reference>
<name>A0A8J3P2B9_9ACTN</name>
<accession>A0A8J3P2B9</accession>
<protein>
    <submittedName>
        <fullName evidence="1">Uncharacterized protein</fullName>
    </submittedName>
</protein>
<evidence type="ECO:0000313" key="2">
    <source>
        <dbReference type="Proteomes" id="UP000659904"/>
    </source>
</evidence>
<proteinExistence type="predicted"/>
<comment type="caution">
    <text evidence="1">The sequence shown here is derived from an EMBL/GenBank/DDBJ whole genome shotgun (WGS) entry which is preliminary data.</text>
</comment>
<dbReference type="Pfam" id="PF22281">
    <property type="entry name" value="DUF6959"/>
    <property type="match status" value="1"/>
</dbReference>
<keyword evidence="2" id="KW-1185">Reference proteome</keyword>